<reference evidence="3 4" key="1">
    <citation type="submission" date="2018-08" db="EMBL/GenBank/DDBJ databases">
        <title>A genome reference for cultivated species of the human gut microbiota.</title>
        <authorList>
            <person name="Zou Y."/>
            <person name="Xue W."/>
            <person name="Luo G."/>
        </authorList>
    </citation>
    <scope>NUCLEOTIDE SEQUENCE [LARGE SCALE GENOMIC DNA]</scope>
    <source>
        <strain evidence="2 3">AM16-50</strain>
        <strain evidence="1 4">AM50-15</strain>
    </source>
</reference>
<sequence length="401" mass="46248">MEYRKVFLLSVVVFLSACAGKNVEQPVTVEFEPVESEYPITIPFEAGVGVEREIKLSDIADSVQYVPLETNDKCLIDFINSGKVVKTGKYWFVSSNTRLYQYTTDGKFVRNIGSRGGGPGQFNYFQQIDVNEDTGLIFMLTTSGKINVYEMETGKFLYDIKIPDKETAQFAMLNDTLVATFMLNSSGQQKERIYISSQKENILNTFYRSDLFEVKSGTRWLMMSGIDRYMFRYKDLICYKEFYNDTLFVVTEKELQPRYIFDLGKYSIPIDCRMEACDGDWKTYNTIAAPYIRNQVIETDSLLFIPYNYWAGEKQRERHMVLYDKKAKECFSVPGGYIKNDFPGALPLRPATSLDRNTLVSVWEVGDIMKEAEKNPAVLEHPQLKKLTEDDNPVLMVVYMK</sequence>
<dbReference type="Proteomes" id="UP000285173">
    <property type="component" value="Unassembled WGS sequence"/>
</dbReference>
<dbReference type="EMBL" id="QSEF01000001">
    <property type="protein sequence ID" value="RGZ51736.1"/>
    <property type="molecule type" value="Genomic_DNA"/>
</dbReference>
<evidence type="ECO:0000313" key="3">
    <source>
        <dbReference type="Proteomes" id="UP000283732"/>
    </source>
</evidence>
<evidence type="ECO:0000313" key="1">
    <source>
        <dbReference type="EMBL" id="RGZ51736.1"/>
    </source>
</evidence>
<gene>
    <name evidence="2" type="ORF">DW191_02835</name>
    <name evidence="1" type="ORF">DW986_00065</name>
</gene>
<comment type="caution">
    <text evidence="1">The sequence shown here is derived from an EMBL/GenBank/DDBJ whole genome shotgun (WGS) entry which is preliminary data.</text>
</comment>
<accession>A0A3R6E4Q1</accession>
<protein>
    <submittedName>
        <fullName evidence="1">6-bladed beta-propeller</fullName>
    </submittedName>
</protein>
<dbReference type="AlphaFoldDB" id="A0A3R6E4Q1"/>
<evidence type="ECO:0000313" key="2">
    <source>
        <dbReference type="EMBL" id="RHH80079.1"/>
    </source>
</evidence>
<evidence type="ECO:0000313" key="4">
    <source>
        <dbReference type="Proteomes" id="UP000285173"/>
    </source>
</evidence>
<dbReference type="RefSeq" id="WP_122202443.1">
    <property type="nucleotide sequence ID" value="NZ_QRKC01000001.1"/>
</dbReference>
<name>A0A3R6E4Q1_9BACT</name>
<dbReference type="EMBL" id="QRKC01000001">
    <property type="protein sequence ID" value="RHH80079.1"/>
    <property type="molecule type" value="Genomic_DNA"/>
</dbReference>
<proteinExistence type="predicted"/>
<dbReference type="SUPFAM" id="SSF75011">
    <property type="entry name" value="3-carboxy-cis,cis-mucoante lactonizing enzyme"/>
    <property type="match status" value="1"/>
</dbReference>
<dbReference type="Pfam" id="PF17170">
    <property type="entry name" value="DUF5128"/>
    <property type="match status" value="1"/>
</dbReference>
<dbReference type="PROSITE" id="PS51257">
    <property type="entry name" value="PROKAR_LIPOPROTEIN"/>
    <property type="match status" value="1"/>
</dbReference>
<dbReference type="InterPro" id="IPR011042">
    <property type="entry name" value="6-blade_b-propeller_TolB-like"/>
</dbReference>
<organism evidence="1 4">
    <name type="scientific">Parabacteroides merdae</name>
    <dbReference type="NCBI Taxonomy" id="46503"/>
    <lineage>
        <taxon>Bacteria</taxon>
        <taxon>Pseudomonadati</taxon>
        <taxon>Bacteroidota</taxon>
        <taxon>Bacteroidia</taxon>
        <taxon>Bacteroidales</taxon>
        <taxon>Tannerellaceae</taxon>
        <taxon>Parabacteroides</taxon>
    </lineage>
</organism>
<dbReference type="Gene3D" id="2.120.10.30">
    <property type="entry name" value="TolB, C-terminal domain"/>
    <property type="match status" value="1"/>
</dbReference>
<dbReference type="Proteomes" id="UP000283732">
    <property type="component" value="Unassembled WGS sequence"/>
</dbReference>